<dbReference type="EMBL" id="JAMKFB020000562">
    <property type="protein sequence ID" value="KAL0148982.1"/>
    <property type="molecule type" value="Genomic_DNA"/>
</dbReference>
<feature type="compositionally biased region" description="Pro residues" evidence="1">
    <location>
        <begin position="361"/>
        <end position="401"/>
    </location>
</feature>
<feature type="region of interest" description="Disordered" evidence="1">
    <location>
        <begin position="336"/>
        <end position="401"/>
    </location>
</feature>
<proteinExistence type="predicted"/>
<sequence>VTGYQPRQRRIYNHRLEFKMTGVIAKRQWVEDWLLNLRQGGRHLEKYAAEFIELSHQMGLDENIIRCSFPVCDFSLIELINLILYLNGSNIEIEEGRKIEFQSRPVPSETHVTLPAHPMLRSSTCRATDLSHPSKIFCGHKWGPYNANLGSKLVDPAITSVQSALKSASRPLKPVHVTSAAPRLVHTMSVAPSLAHVTSVAPSHAHVKPAAPGPAHIKPAFPDPVHKIAAQPEHPAAMADGREGYLARIQFPHHGQECRSMRQRIQFPRHGQESAVHESSQVRAVFPASRQVRAALPKASQVKAVVPESSKVAALFPESSQVSESNQVTAELPEPNQVTAELPEPSQVTVNNVSPDRSSEPAPPKYSPVTTPPEPAPPEHLPLFHPPGHPPESTAPPWLPE</sequence>
<evidence type="ECO:0008006" key="4">
    <source>
        <dbReference type="Google" id="ProtNLM"/>
    </source>
</evidence>
<feature type="non-terminal residue" evidence="2">
    <location>
        <position position="1"/>
    </location>
</feature>
<keyword evidence="3" id="KW-1185">Reference proteome</keyword>
<name>A0ABD0MG10_CIRMR</name>
<protein>
    <recommendedName>
        <fullName evidence="4">Retrotransposon gag domain-containing protein</fullName>
    </recommendedName>
</protein>
<dbReference type="Proteomes" id="UP001529510">
    <property type="component" value="Unassembled WGS sequence"/>
</dbReference>
<feature type="compositionally biased region" description="Polar residues" evidence="1">
    <location>
        <begin position="346"/>
        <end position="356"/>
    </location>
</feature>
<reference evidence="2 3" key="1">
    <citation type="submission" date="2024-05" db="EMBL/GenBank/DDBJ databases">
        <title>Genome sequencing and assembly of Indian major carp, Cirrhinus mrigala (Hamilton, 1822).</title>
        <authorList>
            <person name="Mohindra V."/>
            <person name="Chowdhury L.M."/>
            <person name="Lal K."/>
            <person name="Jena J.K."/>
        </authorList>
    </citation>
    <scope>NUCLEOTIDE SEQUENCE [LARGE SCALE GENOMIC DNA]</scope>
    <source>
        <strain evidence="2">CM1030</strain>
        <tissue evidence="2">Blood</tissue>
    </source>
</reference>
<comment type="caution">
    <text evidence="2">The sequence shown here is derived from an EMBL/GenBank/DDBJ whole genome shotgun (WGS) entry which is preliminary data.</text>
</comment>
<evidence type="ECO:0000313" key="2">
    <source>
        <dbReference type="EMBL" id="KAL0148982.1"/>
    </source>
</evidence>
<evidence type="ECO:0000313" key="3">
    <source>
        <dbReference type="Proteomes" id="UP001529510"/>
    </source>
</evidence>
<dbReference type="AlphaFoldDB" id="A0ABD0MG10"/>
<evidence type="ECO:0000256" key="1">
    <source>
        <dbReference type="SAM" id="MobiDB-lite"/>
    </source>
</evidence>
<accession>A0ABD0MG10</accession>
<organism evidence="2 3">
    <name type="scientific">Cirrhinus mrigala</name>
    <name type="common">Mrigala</name>
    <dbReference type="NCBI Taxonomy" id="683832"/>
    <lineage>
        <taxon>Eukaryota</taxon>
        <taxon>Metazoa</taxon>
        <taxon>Chordata</taxon>
        <taxon>Craniata</taxon>
        <taxon>Vertebrata</taxon>
        <taxon>Euteleostomi</taxon>
        <taxon>Actinopterygii</taxon>
        <taxon>Neopterygii</taxon>
        <taxon>Teleostei</taxon>
        <taxon>Ostariophysi</taxon>
        <taxon>Cypriniformes</taxon>
        <taxon>Cyprinidae</taxon>
        <taxon>Labeoninae</taxon>
        <taxon>Labeonini</taxon>
        <taxon>Cirrhinus</taxon>
    </lineage>
</organism>
<gene>
    <name evidence="2" type="ORF">M9458_055786</name>
</gene>